<evidence type="ECO:0000313" key="11">
    <source>
        <dbReference type="EMBL" id="CAF1086406.1"/>
    </source>
</evidence>
<keyword evidence="9" id="KW-0357">Heparan sulfate</keyword>
<comment type="subcellular location">
    <subcellularLocation>
        <location evidence="1">Cell membrane</location>
        <topology evidence="1">Lipid-anchor</topology>
        <topology evidence="1">GPI-anchor</topology>
    </subcellularLocation>
</comment>
<dbReference type="Proteomes" id="UP000663864">
    <property type="component" value="Unassembled WGS sequence"/>
</dbReference>
<keyword evidence="4" id="KW-0336">GPI-anchor</keyword>
<keyword evidence="10" id="KW-0449">Lipoprotein</keyword>
<evidence type="ECO:0000256" key="5">
    <source>
        <dbReference type="ARBA" id="ARBA00022729"/>
    </source>
</evidence>
<gene>
    <name evidence="11" type="ORF">ZHD862_LOCUS16854</name>
</gene>
<evidence type="ECO:0000256" key="9">
    <source>
        <dbReference type="ARBA" id="ARBA00023207"/>
    </source>
</evidence>
<evidence type="ECO:0000256" key="6">
    <source>
        <dbReference type="ARBA" id="ARBA00022974"/>
    </source>
</evidence>
<evidence type="ECO:0000256" key="3">
    <source>
        <dbReference type="ARBA" id="ARBA00022475"/>
    </source>
</evidence>
<evidence type="ECO:0000313" key="12">
    <source>
        <dbReference type="Proteomes" id="UP000663864"/>
    </source>
</evidence>
<evidence type="ECO:0000256" key="1">
    <source>
        <dbReference type="ARBA" id="ARBA00004609"/>
    </source>
</evidence>
<dbReference type="InterPro" id="IPR001863">
    <property type="entry name" value="Glypican"/>
</dbReference>
<accession>A0A814N284</accession>
<dbReference type="GO" id="GO:0098552">
    <property type="term" value="C:side of membrane"/>
    <property type="evidence" value="ECO:0007669"/>
    <property type="project" value="UniProtKB-KW"/>
</dbReference>
<dbReference type="GO" id="GO:0009966">
    <property type="term" value="P:regulation of signal transduction"/>
    <property type="evidence" value="ECO:0007669"/>
    <property type="project" value="InterPro"/>
</dbReference>
<evidence type="ECO:0000256" key="8">
    <source>
        <dbReference type="ARBA" id="ARBA00023180"/>
    </source>
</evidence>
<dbReference type="GO" id="GO:0005886">
    <property type="term" value="C:plasma membrane"/>
    <property type="evidence" value="ECO:0007669"/>
    <property type="project" value="UniProtKB-SubCell"/>
</dbReference>
<dbReference type="Pfam" id="PF01153">
    <property type="entry name" value="Glypican"/>
    <property type="match status" value="1"/>
</dbReference>
<evidence type="ECO:0000256" key="4">
    <source>
        <dbReference type="ARBA" id="ARBA00022622"/>
    </source>
</evidence>
<keyword evidence="8" id="KW-0325">Glycoprotein</keyword>
<evidence type="ECO:0000256" key="10">
    <source>
        <dbReference type="ARBA" id="ARBA00023288"/>
    </source>
</evidence>
<keyword evidence="5" id="KW-0732">Signal</keyword>
<keyword evidence="7" id="KW-0472">Membrane</keyword>
<comment type="caution">
    <text evidence="11">The sequence shown here is derived from an EMBL/GenBank/DDBJ whole genome shotgun (WGS) entry which is preliminary data.</text>
</comment>
<dbReference type="EMBL" id="CAJNOT010000814">
    <property type="protein sequence ID" value="CAF1086406.1"/>
    <property type="molecule type" value="Genomic_DNA"/>
</dbReference>
<sequence length="580" mass="67159">MVLLFLINITNAIGNYRENLAQRHPCNTLNRRLIPYITWTEKLANSQYKVQKDACGQIDIGPACCTHEIMNSYATSLGNELKNILDAELNNLTKLLSVSKQQIDSWSKEYIMELHHLTVSSLETLFGTKEYRLNIDHSVSTLFNTLSNSHSSVDDVSKSTMNLFNHLIISLYRRFIINNDQIVLDNNFQKCLINKAFDIDALPKQRELLYILTSASSIIQIFYTMLVYIDADIQRLKTTATMNSKQCIQRYARETLCPICVRTSSSFNQNNNNNNDIRKVLCKNDCRYIIKTCLNQTNDPYMAFASIAKNYSDIIKEIEHAVIELKLVEHLAKLHIYLYDMVVNASNSRHIYVELQNACSNENTKSFSPILSLPPTITERRELVFQWNRSLHFVLKRTQSSMDSLNTKFTKKLITGICSNSKYAIKSDRCTQIHKQTTNHFIQWPLPPVSEFTLNTHDAELTRNQLDELKKKLKPIQQIIKFLQPKKKYSLIQYIPDFESYNDDVNIIDYDTELLPFIETDDTDIHGSLSEQLYNEIDGQTTRRSIVTTSKYVEKKKINNGKLITYSLPLYLIIVIIHRI</sequence>
<evidence type="ECO:0000256" key="7">
    <source>
        <dbReference type="ARBA" id="ARBA00023136"/>
    </source>
</evidence>
<comment type="similarity">
    <text evidence="2">Belongs to the glypican family.</text>
</comment>
<keyword evidence="6" id="KW-0654">Proteoglycan</keyword>
<organism evidence="11 12">
    <name type="scientific">Rotaria sordida</name>
    <dbReference type="NCBI Taxonomy" id="392033"/>
    <lineage>
        <taxon>Eukaryota</taxon>
        <taxon>Metazoa</taxon>
        <taxon>Spiralia</taxon>
        <taxon>Gnathifera</taxon>
        <taxon>Rotifera</taxon>
        <taxon>Eurotatoria</taxon>
        <taxon>Bdelloidea</taxon>
        <taxon>Philodinida</taxon>
        <taxon>Philodinidae</taxon>
        <taxon>Rotaria</taxon>
    </lineage>
</organism>
<proteinExistence type="inferred from homology"/>
<name>A0A814N284_9BILA</name>
<evidence type="ECO:0000256" key="2">
    <source>
        <dbReference type="ARBA" id="ARBA00010260"/>
    </source>
</evidence>
<keyword evidence="3" id="KW-1003">Cell membrane</keyword>
<dbReference type="AlphaFoldDB" id="A0A814N284"/>
<protein>
    <submittedName>
        <fullName evidence="11">Uncharacterized protein</fullName>
    </submittedName>
</protein>
<reference evidence="11" key="1">
    <citation type="submission" date="2021-02" db="EMBL/GenBank/DDBJ databases">
        <authorList>
            <person name="Nowell W R."/>
        </authorList>
    </citation>
    <scope>NUCLEOTIDE SEQUENCE</scope>
</reference>